<keyword evidence="4" id="KW-1185">Reference proteome</keyword>
<dbReference type="Proteomes" id="UP000242180">
    <property type="component" value="Unassembled WGS sequence"/>
</dbReference>
<reference evidence="3 4" key="1">
    <citation type="submission" date="2016-07" db="EMBL/GenBank/DDBJ databases">
        <title>Pervasive Adenine N6-methylation of Active Genes in Fungi.</title>
        <authorList>
            <consortium name="DOE Joint Genome Institute"/>
            <person name="Mondo S.J."/>
            <person name="Dannebaum R.O."/>
            <person name="Kuo R.C."/>
            <person name="Labutti K."/>
            <person name="Haridas S."/>
            <person name="Kuo A."/>
            <person name="Salamov A."/>
            <person name="Ahrendt S.R."/>
            <person name="Lipzen A."/>
            <person name="Sullivan W."/>
            <person name="Andreopoulos W.B."/>
            <person name="Clum A."/>
            <person name="Lindquist E."/>
            <person name="Daum C."/>
            <person name="Ramamoorthy G.K."/>
            <person name="Gryganskyi A."/>
            <person name="Culley D."/>
            <person name="Magnuson J.K."/>
            <person name="James T.Y."/>
            <person name="O'Malley M.A."/>
            <person name="Stajich J.E."/>
            <person name="Spatafora J.W."/>
            <person name="Visel A."/>
            <person name="Grigoriev I.V."/>
        </authorList>
    </citation>
    <scope>NUCLEOTIDE SEQUENCE [LARGE SCALE GENOMIC DNA]</scope>
    <source>
        <strain evidence="3 4">NRRL 2496</strain>
    </source>
</reference>
<comment type="caution">
    <text evidence="3">The sequence shown here is derived from an EMBL/GenBank/DDBJ whole genome shotgun (WGS) entry which is preliminary data.</text>
</comment>
<dbReference type="PANTHER" id="PTHR21405:SF0">
    <property type="entry name" value="TETRATRICOPEPTIDE REPEAT PROTEIN 36"/>
    <property type="match status" value="1"/>
</dbReference>
<dbReference type="OrthoDB" id="539634at2759"/>
<dbReference type="GO" id="GO:0006570">
    <property type="term" value="P:tyrosine metabolic process"/>
    <property type="evidence" value="ECO:0007669"/>
    <property type="project" value="TreeGrafter"/>
</dbReference>
<protein>
    <recommendedName>
        <fullName evidence="5">Tetratricopeptide repeat-domain-containing protein</fullName>
    </recommendedName>
</protein>
<accession>A0A1X2HCK4</accession>
<dbReference type="EMBL" id="MCGN01000005">
    <property type="protein sequence ID" value="ORY96517.1"/>
    <property type="molecule type" value="Genomic_DNA"/>
</dbReference>
<dbReference type="InterPro" id="IPR038906">
    <property type="entry name" value="TTC36"/>
</dbReference>
<dbReference type="Gene3D" id="1.25.40.10">
    <property type="entry name" value="Tetratricopeptide repeat domain"/>
    <property type="match status" value="1"/>
</dbReference>
<sequence>MLSDDTVLDLIFNPESQGKPPTELPRDEPVTSIPSERLEELKKMENKAVSEAEAGRTEKALNLLNQCIRETPEYLSAYNNRAQVHRLMKNDDLALVDLDTVIAQGQKQPSLLRQAYTHRGILRRHRGDAAGAQKDFEMGAKYGNPIARNIAVQENPYAKMCNQIMMEVMGRQLSGAGPSQ</sequence>
<name>A0A1X2HCK4_SYNRA</name>
<dbReference type="InterPro" id="IPR011990">
    <property type="entry name" value="TPR-like_helical_dom_sf"/>
</dbReference>
<evidence type="ECO:0008006" key="5">
    <source>
        <dbReference type="Google" id="ProtNLM"/>
    </source>
</evidence>
<comment type="similarity">
    <text evidence="1">Belongs to the TTC36 family.</text>
</comment>
<feature type="region of interest" description="Disordered" evidence="2">
    <location>
        <begin position="12"/>
        <end position="39"/>
    </location>
</feature>
<dbReference type="AlphaFoldDB" id="A0A1X2HCK4"/>
<dbReference type="PANTHER" id="PTHR21405">
    <property type="entry name" value="CDNA SEQUENCE BC021608"/>
    <property type="match status" value="1"/>
</dbReference>
<organism evidence="3 4">
    <name type="scientific">Syncephalastrum racemosum</name>
    <name type="common">Filamentous fungus</name>
    <dbReference type="NCBI Taxonomy" id="13706"/>
    <lineage>
        <taxon>Eukaryota</taxon>
        <taxon>Fungi</taxon>
        <taxon>Fungi incertae sedis</taxon>
        <taxon>Mucoromycota</taxon>
        <taxon>Mucoromycotina</taxon>
        <taxon>Mucoromycetes</taxon>
        <taxon>Mucorales</taxon>
        <taxon>Syncephalastraceae</taxon>
        <taxon>Syncephalastrum</taxon>
    </lineage>
</organism>
<evidence type="ECO:0000313" key="3">
    <source>
        <dbReference type="EMBL" id="ORY96517.1"/>
    </source>
</evidence>
<dbReference type="OMA" id="CNQMLCE"/>
<proteinExistence type="inferred from homology"/>
<dbReference type="SUPFAM" id="SSF48452">
    <property type="entry name" value="TPR-like"/>
    <property type="match status" value="1"/>
</dbReference>
<evidence type="ECO:0000256" key="1">
    <source>
        <dbReference type="ARBA" id="ARBA00006995"/>
    </source>
</evidence>
<dbReference type="STRING" id="13706.A0A1X2HCK4"/>
<evidence type="ECO:0000256" key="2">
    <source>
        <dbReference type="SAM" id="MobiDB-lite"/>
    </source>
</evidence>
<evidence type="ECO:0000313" key="4">
    <source>
        <dbReference type="Proteomes" id="UP000242180"/>
    </source>
</evidence>
<dbReference type="InParanoid" id="A0A1X2HCK4"/>
<gene>
    <name evidence="3" type="ORF">BCR43DRAFT_491835</name>
</gene>